<dbReference type="CDD" id="cd04301">
    <property type="entry name" value="NAT_SF"/>
    <property type="match status" value="1"/>
</dbReference>
<dbReference type="Gene3D" id="3.40.630.30">
    <property type="match status" value="1"/>
</dbReference>
<evidence type="ECO:0000259" key="1">
    <source>
        <dbReference type="PROSITE" id="PS51186"/>
    </source>
</evidence>
<dbReference type="PATRIC" id="fig|742737.3.peg.1027"/>
<evidence type="ECO:0000313" key="3">
    <source>
        <dbReference type="Proteomes" id="UP000005384"/>
    </source>
</evidence>
<dbReference type="HOGENOM" id="CLU_096795_2_1_9"/>
<dbReference type="PROSITE" id="PS51186">
    <property type="entry name" value="GNAT"/>
    <property type="match status" value="1"/>
</dbReference>
<name>G5IC42_9FIRM</name>
<dbReference type="AlphaFoldDB" id="G5IC42"/>
<sequence length="110" mass="12807">MSGRLAQKGRYYYFIKVNDEIAGAVSITDRKDGSPKRLAPIFLLPQYEGQGLAQEAIREVERIHGSHTWELDTILQEEKLCYLYEKMGYRKTGELTPVNDRMTLVFYEKE</sequence>
<proteinExistence type="predicted"/>
<keyword evidence="3" id="KW-1185">Reference proteome</keyword>
<feature type="domain" description="N-acetyltransferase" evidence="1">
    <location>
        <begin position="1"/>
        <end position="110"/>
    </location>
</feature>
<organism evidence="2 3">
    <name type="scientific">Hungatella hathewayi WAL-18680</name>
    <dbReference type="NCBI Taxonomy" id="742737"/>
    <lineage>
        <taxon>Bacteria</taxon>
        <taxon>Bacillati</taxon>
        <taxon>Bacillota</taxon>
        <taxon>Clostridia</taxon>
        <taxon>Lachnospirales</taxon>
        <taxon>Lachnospiraceae</taxon>
        <taxon>Hungatella</taxon>
    </lineage>
</organism>
<dbReference type="SUPFAM" id="SSF55729">
    <property type="entry name" value="Acyl-CoA N-acyltransferases (Nat)"/>
    <property type="match status" value="1"/>
</dbReference>
<dbReference type="GO" id="GO:0016747">
    <property type="term" value="F:acyltransferase activity, transferring groups other than amino-acyl groups"/>
    <property type="evidence" value="ECO:0007669"/>
    <property type="project" value="InterPro"/>
</dbReference>
<protein>
    <recommendedName>
        <fullName evidence="1">N-acetyltransferase domain-containing protein</fullName>
    </recommendedName>
</protein>
<comment type="caution">
    <text evidence="2">The sequence shown here is derived from an EMBL/GenBank/DDBJ whole genome shotgun (WGS) entry which is preliminary data.</text>
</comment>
<accession>G5IC42</accession>
<dbReference type="InterPro" id="IPR016181">
    <property type="entry name" value="Acyl_CoA_acyltransferase"/>
</dbReference>
<reference evidence="2 3" key="1">
    <citation type="submission" date="2011-08" db="EMBL/GenBank/DDBJ databases">
        <title>The Genome Sequence of Clostridium hathewayi WAL-18680.</title>
        <authorList>
            <consortium name="The Broad Institute Genome Sequencing Platform"/>
            <person name="Earl A."/>
            <person name="Ward D."/>
            <person name="Feldgarden M."/>
            <person name="Gevers D."/>
            <person name="Finegold S.M."/>
            <person name="Summanen P.H."/>
            <person name="Molitoris D.R."/>
            <person name="Song M."/>
            <person name="Daigneault M."/>
            <person name="Allen-Vercoe E."/>
            <person name="Young S.K."/>
            <person name="Zeng Q."/>
            <person name="Gargeya S."/>
            <person name="Fitzgerald M."/>
            <person name="Haas B."/>
            <person name="Abouelleil A."/>
            <person name="Alvarado L."/>
            <person name="Arachchi H.M."/>
            <person name="Berlin A."/>
            <person name="Brown A."/>
            <person name="Chapman S.B."/>
            <person name="Chen Z."/>
            <person name="Dunbar C."/>
            <person name="Freedman E."/>
            <person name="Gearin G."/>
            <person name="Gellesch M."/>
            <person name="Goldberg J."/>
            <person name="Griggs A."/>
            <person name="Gujja S."/>
            <person name="Heiman D."/>
            <person name="Howarth C."/>
            <person name="Larson L."/>
            <person name="Lui A."/>
            <person name="MacDonald P.J.P."/>
            <person name="Montmayeur A."/>
            <person name="Murphy C."/>
            <person name="Neiman D."/>
            <person name="Pearson M."/>
            <person name="Priest M."/>
            <person name="Roberts A."/>
            <person name="Saif S."/>
            <person name="Shea T."/>
            <person name="Shenoy N."/>
            <person name="Sisk P."/>
            <person name="Stolte C."/>
            <person name="Sykes S."/>
            <person name="Wortman J."/>
            <person name="Nusbaum C."/>
            <person name="Birren B."/>
        </authorList>
    </citation>
    <scope>NUCLEOTIDE SEQUENCE [LARGE SCALE GENOMIC DNA]</scope>
    <source>
        <strain evidence="2 3">WAL-18680</strain>
    </source>
</reference>
<dbReference type="Proteomes" id="UP000005384">
    <property type="component" value="Unassembled WGS sequence"/>
</dbReference>
<gene>
    <name evidence="2" type="ORF">HMPREF9473_01025</name>
</gene>
<dbReference type="EMBL" id="ADLN01000009">
    <property type="protein sequence ID" value="EHI60960.1"/>
    <property type="molecule type" value="Genomic_DNA"/>
</dbReference>
<evidence type="ECO:0000313" key="2">
    <source>
        <dbReference type="EMBL" id="EHI60960.1"/>
    </source>
</evidence>
<dbReference type="InterPro" id="IPR000182">
    <property type="entry name" value="GNAT_dom"/>
</dbReference>
<dbReference type="Pfam" id="PF13673">
    <property type="entry name" value="Acetyltransf_10"/>
    <property type="match status" value="1"/>
</dbReference>